<reference evidence="1" key="1">
    <citation type="submission" date="2018-06" db="EMBL/GenBank/DDBJ databases">
        <authorList>
            <consortium name="Pathogen Informatics"/>
            <person name="Doyle S."/>
        </authorList>
    </citation>
    <scope>NUCLEOTIDE SEQUENCE [LARGE SCALE GENOMIC DNA]</scope>
    <source>
        <strain evidence="1">NCTC11421</strain>
    </source>
</reference>
<dbReference type="AlphaFoldDB" id="A0A378VXF0"/>
<dbReference type="EMBL" id="UGRI01000001">
    <property type="protein sequence ID" value="SUA21725.1"/>
    <property type="molecule type" value="Genomic_DNA"/>
</dbReference>
<proteinExistence type="predicted"/>
<organism evidence="1">
    <name type="scientific">Neisseria gonorrhoeae</name>
    <dbReference type="NCBI Taxonomy" id="485"/>
    <lineage>
        <taxon>Bacteria</taxon>
        <taxon>Pseudomonadati</taxon>
        <taxon>Pseudomonadota</taxon>
        <taxon>Betaproteobacteria</taxon>
        <taxon>Neisseriales</taxon>
        <taxon>Neisseriaceae</taxon>
        <taxon>Neisseria</taxon>
    </lineage>
</organism>
<accession>A0A378VXF0</accession>
<evidence type="ECO:0000313" key="1">
    <source>
        <dbReference type="EMBL" id="SUA21725.1"/>
    </source>
</evidence>
<protein>
    <submittedName>
        <fullName evidence="1">Uncharacterized protein</fullName>
    </submittedName>
</protein>
<gene>
    <name evidence="1" type="ORF">NCTC11421_01622</name>
</gene>
<name>A0A378VXF0_NEIGO</name>
<sequence length="126" mass="14370">MSSIPFSDAVSAMRANLKRCRVWRFLFLRAPKRFLQRGDLRQPRPVDLFGDKVRFSLRAAFGGDFARIRLIGGFEQGEPVRALRVGRVFAFQTALRVGNADVQCRLKTLGTAEGIGFFNTFRMVWL</sequence>